<feature type="region of interest" description="Disordered" evidence="1">
    <location>
        <begin position="30"/>
        <end position="50"/>
    </location>
</feature>
<evidence type="ECO:0000256" key="2">
    <source>
        <dbReference type="SAM" id="SignalP"/>
    </source>
</evidence>
<dbReference type="SUPFAM" id="SSF51445">
    <property type="entry name" value="(Trans)glycosidases"/>
    <property type="match status" value="1"/>
</dbReference>
<dbReference type="InterPro" id="IPR013785">
    <property type="entry name" value="Aldolase_TIM"/>
</dbReference>
<dbReference type="PROSITE" id="PS51257">
    <property type="entry name" value="PROKAR_LIPOPROTEIN"/>
    <property type="match status" value="1"/>
</dbReference>
<dbReference type="Gene3D" id="3.20.20.70">
    <property type="entry name" value="Aldolase class I"/>
    <property type="match status" value="1"/>
</dbReference>
<organism evidence="4 5">
    <name type="scientific">Mycolicibacterium mageritense</name>
    <name type="common">Mycobacterium mageritense</name>
    <dbReference type="NCBI Taxonomy" id="53462"/>
    <lineage>
        <taxon>Bacteria</taxon>
        <taxon>Bacillati</taxon>
        <taxon>Actinomycetota</taxon>
        <taxon>Actinomycetes</taxon>
        <taxon>Mycobacteriales</taxon>
        <taxon>Mycobacteriaceae</taxon>
        <taxon>Mycolicibacterium</taxon>
    </lineage>
</organism>
<dbReference type="InterPro" id="IPR004352">
    <property type="entry name" value="GH114_TIM-barrel"/>
</dbReference>
<sequence>MAMLRGWHGRLVPIMILALLSAVGCAAAPEPGSSTESTSSSGPWWQPTGKPTWQWQLDDEPVDTAVQAEVFDIDLFDNSAAVVDSLHARGSRVICYFTAGSWEPYRPDSAAFDADLLGGPVQGWPDERWLDIRRIDKLRPLLAARLDMCRDKGFDGAEPDWADNHLQDTGFDIGAEDQLRFNRMLADLAHERGLAIGLKNDLDQAAVLAELFDYSVVEQCIEFDECAALEPFTDRKKPVFSAEYHVTRDVACPQAESLGLATILKRVELDAWRETC</sequence>
<protein>
    <recommendedName>
        <fullName evidence="3">Glycoside-hydrolase family GH114 TIM-barrel domain-containing protein</fullName>
    </recommendedName>
</protein>
<reference evidence="4" key="1">
    <citation type="submission" date="2023-03" db="EMBL/GenBank/DDBJ databases">
        <title>Draft genome sequence of a Mycolicibacterium mageritense strain H4_3_1 isolated from a hybrid biological-inorganic system reactor.</title>
        <authorList>
            <person name="Feng X."/>
            <person name="Kazama D."/>
            <person name="Sato K."/>
            <person name="Kobayashi H."/>
        </authorList>
    </citation>
    <scope>NUCLEOTIDE SEQUENCE</scope>
    <source>
        <strain evidence="4">H4_3_1</strain>
    </source>
</reference>
<dbReference type="Pfam" id="PF03537">
    <property type="entry name" value="Glyco_hydro_114"/>
    <property type="match status" value="1"/>
</dbReference>
<accession>A0AAI8TV59</accession>
<dbReference type="InterPro" id="IPR017853">
    <property type="entry name" value="GH"/>
</dbReference>
<dbReference type="EMBL" id="AP027452">
    <property type="protein sequence ID" value="BDY29416.1"/>
    <property type="molecule type" value="Genomic_DNA"/>
</dbReference>
<feature type="chain" id="PRO_5042547698" description="Glycoside-hydrolase family GH114 TIM-barrel domain-containing protein" evidence="2">
    <location>
        <begin position="28"/>
        <end position="276"/>
    </location>
</feature>
<evidence type="ECO:0000313" key="5">
    <source>
        <dbReference type="Proteomes" id="UP001241092"/>
    </source>
</evidence>
<evidence type="ECO:0000256" key="1">
    <source>
        <dbReference type="SAM" id="MobiDB-lite"/>
    </source>
</evidence>
<proteinExistence type="predicted"/>
<evidence type="ECO:0000313" key="4">
    <source>
        <dbReference type="EMBL" id="BDY29416.1"/>
    </source>
</evidence>
<dbReference type="AlphaFoldDB" id="A0AAI8TV59"/>
<evidence type="ECO:0000259" key="3">
    <source>
        <dbReference type="Pfam" id="PF03537"/>
    </source>
</evidence>
<feature type="signal peptide" evidence="2">
    <location>
        <begin position="1"/>
        <end position="27"/>
    </location>
</feature>
<name>A0AAI8TV59_MYCME</name>
<keyword evidence="2" id="KW-0732">Signal</keyword>
<dbReference type="PANTHER" id="PTHR35273">
    <property type="entry name" value="ALPHA-1,4 POLYGALACTOSAMINIDASE, PUTATIVE (AFU_ORTHOLOGUE AFUA_3G07890)-RELATED"/>
    <property type="match status" value="1"/>
</dbReference>
<dbReference type="Proteomes" id="UP001241092">
    <property type="component" value="Chromosome"/>
</dbReference>
<feature type="compositionally biased region" description="Low complexity" evidence="1">
    <location>
        <begin position="30"/>
        <end position="45"/>
    </location>
</feature>
<dbReference type="PANTHER" id="PTHR35273:SF2">
    <property type="entry name" value="ALPHA-GALACTOSIDASE"/>
    <property type="match status" value="1"/>
</dbReference>
<feature type="domain" description="Glycoside-hydrolase family GH114 TIM-barrel" evidence="3">
    <location>
        <begin position="52"/>
        <end position="272"/>
    </location>
</feature>
<gene>
    <name evidence="4" type="ORF">hbim_03354</name>
</gene>